<dbReference type="EMBL" id="CP030851">
    <property type="protein sequence ID" value="AXE21781.1"/>
    <property type="molecule type" value="Genomic_DNA"/>
</dbReference>
<keyword evidence="1" id="KW-0614">Plasmid</keyword>
<proteinExistence type="predicted"/>
<name>A0A344TT10_9BACT</name>
<sequence>MPNISSTGTIITSPSDIRICSGEFSTITAALDGTSIPNTPENFTYKWFGGAESRTELTAQKGNTLQVTTPGLYRLEVTLTGSGCAEKKTAQQIKIAVDPAFKNVKITPNPAIICNKATGLEIAALSDSSAGTSYRWSGGGKINGDPSKYVVDNAGTYTVFLSRGACYAEASVSPREEELKVTVTPQYVQPHHCVQWRQ</sequence>
<dbReference type="AlphaFoldDB" id="A0A344TT10"/>
<dbReference type="KEGG" id="run:DR864_28315"/>
<protein>
    <recommendedName>
        <fullName evidence="3">Ig-like domain-containing protein</fullName>
    </recommendedName>
</protein>
<reference evidence="1 2" key="1">
    <citation type="submission" date="2018-07" db="EMBL/GenBank/DDBJ databases">
        <title>Genome sequencing of Runella.</title>
        <authorList>
            <person name="Baek M.-G."/>
            <person name="Yi H."/>
        </authorList>
    </citation>
    <scope>NUCLEOTIDE SEQUENCE [LARGE SCALE GENOMIC DNA]</scope>
    <source>
        <strain evidence="1 2">HYN0085</strain>
        <plasmid evidence="1 2">unnamed1</plasmid>
    </source>
</reference>
<evidence type="ECO:0000313" key="1">
    <source>
        <dbReference type="EMBL" id="AXE21781.1"/>
    </source>
</evidence>
<keyword evidence="2" id="KW-1185">Reference proteome</keyword>
<geneLocation type="plasmid" evidence="1 2">
    <name>unnamed1</name>
</geneLocation>
<dbReference type="OrthoDB" id="9805017at2"/>
<evidence type="ECO:0000313" key="2">
    <source>
        <dbReference type="Proteomes" id="UP000251993"/>
    </source>
</evidence>
<accession>A0A344TT10</accession>
<dbReference type="Proteomes" id="UP000251993">
    <property type="component" value="Plasmid unnamed1"/>
</dbReference>
<organism evidence="1 2">
    <name type="scientific">Runella rosea</name>
    <dbReference type="NCBI Taxonomy" id="2259595"/>
    <lineage>
        <taxon>Bacteria</taxon>
        <taxon>Pseudomonadati</taxon>
        <taxon>Bacteroidota</taxon>
        <taxon>Cytophagia</taxon>
        <taxon>Cytophagales</taxon>
        <taxon>Spirosomataceae</taxon>
        <taxon>Runella</taxon>
    </lineage>
</organism>
<gene>
    <name evidence="1" type="ORF">DR864_28315</name>
</gene>
<evidence type="ECO:0008006" key="3">
    <source>
        <dbReference type="Google" id="ProtNLM"/>
    </source>
</evidence>
<dbReference type="RefSeq" id="WP_114070522.1">
    <property type="nucleotide sequence ID" value="NZ_CP030851.1"/>
</dbReference>